<dbReference type="EMBL" id="FNEK01000008">
    <property type="protein sequence ID" value="SDI87356.1"/>
    <property type="molecule type" value="Genomic_DNA"/>
</dbReference>
<protein>
    <submittedName>
        <fullName evidence="3">Uncharacterized protein</fullName>
    </submittedName>
</protein>
<sequence>MSNPSRKPNIGDATRPPPEKGGLQAADWIALILSMVWFAGVAVFFLVLPEPQADGGLDPARLVMTILAIVMPVALIWVGAMAVRSARLMRQESNRLQAAIDAMRHAYVSQAPQGASGVRLPLEQKLDEIARAQKKTEAALAHLTSVNTRAAAAMAKDPERAALTAPKKTETAQDSAQPALALGTPVEALVEPISSEDFIRALNFPDDERDKEGFRALRLALKDRSSSALIRSAQDILTLLAEDGIYMDDLTPDRARPEIWRRFAEGERGRTIASLGGIRDRSSLALTAGRMRQDPVFRDCAHHFLRKFDTTFSSFGKDASDAEIAAFADTRSARAFMLIGRVSGTFD</sequence>
<evidence type="ECO:0000256" key="1">
    <source>
        <dbReference type="SAM" id="MobiDB-lite"/>
    </source>
</evidence>
<feature type="region of interest" description="Disordered" evidence="1">
    <location>
        <begin position="1"/>
        <end position="20"/>
    </location>
</feature>
<evidence type="ECO:0000256" key="2">
    <source>
        <dbReference type="SAM" id="Phobius"/>
    </source>
</evidence>
<dbReference type="STRING" id="571298.SAMN04488026_100866"/>
<dbReference type="AlphaFoldDB" id="A0A1G8P4Y1"/>
<feature type="transmembrane region" description="Helical" evidence="2">
    <location>
        <begin position="28"/>
        <end position="48"/>
    </location>
</feature>
<evidence type="ECO:0000313" key="4">
    <source>
        <dbReference type="Proteomes" id="UP000199382"/>
    </source>
</evidence>
<gene>
    <name evidence="3" type="ORF">SAMN04488026_100866</name>
</gene>
<dbReference type="OrthoDB" id="7833467at2"/>
<dbReference type="RefSeq" id="WP_093151396.1">
    <property type="nucleotide sequence ID" value="NZ_FNEK01000008.1"/>
</dbReference>
<keyword evidence="2" id="KW-0812">Transmembrane</keyword>
<keyword evidence="2" id="KW-1133">Transmembrane helix</keyword>
<evidence type="ECO:0000313" key="3">
    <source>
        <dbReference type="EMBL" id="SDI87356.1"/>
    </source>
</evidence>
<keyword evidence="4" id="KW-1185">Reference proteome</keyword>
<dbReference type="Proteomes" id="UP000199382">
    <property type="component" value="Unassembled WGS sequence"/>
</dbReference>
<reference evidence="3 4" key="1">
    <citation type="submission" date="2016-10" db="EMBL/GenBank/DDBJ databases">
        <authorList>
            <person name="de Groot N.N."/>
        </authorList>
    </citation>
    <scope>NUCLEOTIDE SEQUENCE [LARGE SCALE GENOMIC DNA]</scope>
    <source>
        <strain evidence="3 4">DSM 25294</strain>
    </source>
</reference>
<accession>A0A1G8P4Y1</accession>
<feature type="region of interest" description="Disordered" evidence="1">
    <location>
        <begin position="155"/>
        <end position="176"/>
    </location>
</feature>
<name>A0A1G8P4Y1_9RHOB</name>
<keyword evidence="2" id="KW-0472">Membrane</keyword>
<feature type="transmembrane region" description="Helical" evidence="2">
    <location>
        <begin position="60"/>
        <end position="83"/>
    </location>
</feature>
<organism evidence="3 4">
    <name type="scientific">Aliiruegeria lutimaris</name>
    <dbReference type="NCBI Taxonomy" id="571298"/>
    <lineage>
        <taxon>Bacteria</taxon>
        <taxon>Pseudomonadati</taxon>
        <taxon>Pseudomonadota</taxon>
        <taxon>Alphaproteobacteria</taxon>
        <taxon>Rhodobacterales</taxon>
        <taxon>Roseobacteraceae</taxon>
        <taxon>Aliiruegeria</taxon>
    </lineage>
</organism>
<proteinExistence type="predicted"/>